<dbReference type="RefSeq" id="WP_019582928.1">
    <property type="nucleotide sequence ID" value="NZ_CP023466.1"/>
</dbReference>
<dbReference type="EMBL" id="CP023466">
    <property type="protein sequence ID" value="ATE77192.1"/>
    <property type="molecule type" value="Genomic_DNA"/>
</dbReference>
<accession>A0AB33E9M9</accession>
<evidence type="ECO:0000313" key="1">
    <source>
        <dbReference type="EMBL" id="ATE77192.1"/>
    </source>
</evidence>
<dbReference type="Proteomes" id="UP000218385">
    <property type="component" value="Chromosome"/>
</dbReference>
<gene>
    <name evidence="1" type="ORF">CNN82_12455</name>
</gene>
<reference evidence="1 2" key="1">
    <citation type="submission" date="2017-09" db="EMBL/GenBank/DDBJ databases">
        <title>Complete Genome sequence of Lysobacter capsici KNU-15.</title>
        <authorList>
            <person name="Kim M.-C."/>
            <person name="Yi H."/>
            <person name="Lee D.-W."/>
            <person name="Shin J.-H."/>
        </authorList>
    </citation>
    <scope>NUCLEOTIDE SEQUENCE [LARGE SCALE GENOMIC DNA]</scope>
    <source>
        <strain evidence="1 2">KNU-15</strain>
    </source>
</reference>
<evidence type="ECO:0000313" key="2">
    <source>
        <dbReference type="Proteomes" id="UP000218385"/>
    </source>
</evidence>
<sequence>MPGQTEKALDFLDGKRGLSPFPQAGQVISNAGRAVTKHPEYFGFEDTAALRKVYRSDAQLNELAENSIRDVLRGGVKTTGVSGRYPAGWVTYTLPNGRAASWGLDGEFIGFRGVKN</sequence>
<evidence type="ECO:0008006" key="3">
    <source>
        <dbReference type="Google" id="ProtNLM"/>
    </source>
</evidence>
<proteinExistence type="predicted"/>
<organism evidence="1 2">
    <name type="scientific">Pseudomonas frederiksbergensis</name>
    <dbReference type="NCBI Taxonomy" id="104087"/>
    <lineage>
        <taxon>Bacteria</taxon>
        <taxon>Pseudomonadati</taxon>
        <taxon>Pseudomonadota</taxon>
        <taxon>Gammaproteobacteria</taxon>
        <taxon>Pseudomonadales</taxon>
        <taxon>Pseudomonadaceae</taxon>
        <taxon>Pseudomonas</taxon>
    </lineage>
</organism>
<protein>
    <recommendedName>
        <fullName evidence="3">Bacterial EndoU nuclease domain-containing protein</fullName>
    </recommendedName>
</protein>
<dbReference type="AlphaFoldDB" id="A0AB33E9M9"/>
<name>A0AB33E9M9_9PSED</name>